<evidence type="ECO:0000313" key="3">
    <source>
        <dbReference type="EMBL" id="KAL3673743.1"/>
    </source>
</evidence>
<keyword evidence="2" id="KW-1133">Transmembrane helix</keyword>
<name>A0ABD3G3L0_9STRA</name>
<accession>A0ABD3G3L0</accession>
<evidence type="ECO:0000313" key="4">
    <source>
        <dbReference type="Proteomes" id="UP001632037"/>
    </source>
</evidence>
<dbReference type="EMBL" id="JBIMZQ010000002">
    <property type="protein sequence ID" value="KAL3673743.1"/>
    <property type="molecule type" value="Genomic_DNA"/>
</dbReference>
<comment type="caution">
    <text evidence="3">The sequence shown here is derived from an EMBL/GenBank/DDBJ whole genome shotgun (WGS) entry which is preliminary data.</text>
</comment>
<organism evidence="3 4">
    <name type="scientific">Phytophthora oleae</name>
    <dbReference type="NCBI Taxonomy" id="2107226"/>
    <lineage>
        <taxon>Eukaryota</taxon>
        <taxon>Sar</taxon>
        <taxon>Stramenopiles</taxon>
        <taxon>Oomycota</taxon>
        <taxon>Peronosporomycetes</taxon>
        <taxon>Peronosporales</taxon>
        <taxon>Peronosporaceae</taxon>
        <taxon>Phytophthora</taxon>
    </lineage>
</organism>
<feature type="region of interest" description="Disordered" evidence="1">
    <location>
        <begin position="1"/>
        <end position="30"/>
    </location>
</feature>
<keyword evidence="2" id="KW-0472">Membrane</keyword>
<feature type="transmembrane region" description="Helical" evidence="2">
    <location>
        <begin position="100"/>
        <end position="117"/>
    </location>
</feature>
<proteinExistence type="predicted"/>
<evidence type="ECO:0008006" key="5">
    <source>
        <dbReference type="Google" id="ProtNLM"/>
    </source>
</evidence>
<reference evidence="3 4" key="1">
    <citation type="submission" date="2024-09" db="EMBL/GenBank/DDBJ databases">
        <title>Genome sequencing and assembly of Phytophthora oleae, isolate VK10A, causative agent of rot of olive drupes.</title>
        <authorList>
            <person name="Conti Taguali S."/>
            <person name="Riolo M."/>
            <person name="La Spada F."/>
            <person name="Cacciola S.O."/>
            <person name="Dionisio G."/>
        </authorList>
    </citation>
    <scope>NUCLEOTIDE SEQUENCE [LARGE SCALE GENOMIC DNA]</scope>
    <source>
        <strain evidence="3 4">VK10A</strain>
    </source>
</reference>
<dbReference type="AlphaFoldDB" id="A0ABD3G3L0"/>
<feature type="compositionally biased region" description="Polar residues" evidence="1">
    <location>
        <begin position="1"/>
        <end position="11"/>
    </location>
</feature>
<keyword evidence="2" id="KW-0812">Transmembrane</keyword>
<evidence type="ECO:0000256" key="1">
    <source>
        <dbReference type="SAM" id="MobiDB-lite"/>
    </source>
</evidence>
<dbReference type="Proteomes" id="UP001632037">
    <property type="component" value="Unassembled WGS sequence"/>
</dbReference>
<sequence length="119" mass="13408">MSTQHTDSFNAPVSGDLTPRKLRTTVTTNSEERGFPNSFVEKITGIFRKNPGLSTKVENLQKNPAAVKNLEKAALTEKSSSKLRSWFKRLDENSNKKEKFFVIATILLFGAGAFMVWKR</sequence>
<protein>
    <recommendedName>
        <fullName evidence="5">RxLR effector protein</fullName>
    </recommendedName>
</protein>
<evidence type="ECO:0000256" key="2">
    <source>
        <dbReference type="SAM" id="Phobius"/>
    </source>
</evidence>
<keyword evidence="4" id="KW-1185">Reference proteome</keyword>
<gene>
    <name evidence="3" type="ORF">V7S43_001439</name>
</gene>